<evidence type="ECO:0000259" key="3">
    <source>
        <dbReference type="PROSITE" id="PS50937"/>
    </source>
</evidence>
<dbReference type="SMART" id="SM00422">
    <property type="entry name" value="HTH_MERR"/>
    <property type="match status" value="1"/>
</dbReference>
<dbReference type="GO" id="GO:0003700">
    <property type="term" value="F:DNA-binding transcription factor activity"/>
    <property type="evidence" value="ECO:0007669"/>
    <property type="project" value="InterPro"/>
</dbReference>
<dbReference type="GO" id="GO:0003677">
    <property type="term" value="F:DNA binding"/>
    <property type="evidence" value="ECO:0007669"/>
    <property type="project" value="UniProtKB-KW"/>
</dbReference>
<feature type="region of interest" description="Disordered" evidence="2">
    <location>
        <begin position="74"/>
        <end position="94"/>
    </location>
</feature>
<feature type="domain" description="HTH merR-type" evidence="3">
    <location>
        <begin position="1"/>
        <end position="70"/>
    </location>
</feature>
<protein>
    <submittedName>
        <fullName evidence="4">DNA-binding transcriptional MerR regulator</fullName>
    </submittedName>
</protein>
<evidence type="ECO:0000256" key="1">
    <source>
        <dbReference type="ARBA" id="ARBA00023125"/>
    </source>
</evidence>
<gene>
    <name evidence="4" type="ORF">HNR13_003480</name>
</gene>
<dbReference type="InterPro" id="IPR047057">
    <property type="entry name" value="MerR_fam"/>
</dbReference>
<proteinExistence type="predicted"/>
<dbReference type="RefSeq" id="WP_179607813.1">
    <property type="nucleotide sequence ID" value="NZ_BAABEH010000001.1"/>
</dbReference>
<dbReference type="EMBL" id="JACCFL010000001">
    <property type="protein sequence ID" value="NYJ25193.1"/>
    <property type="molecule type" value="Genomic_DNA"/>
</dbReference>
<dbReference type="Gene3D" id="1.10.1660.10">
    <property type="match status" value="1"/>
</dbReference>
<dbReference type="SUPFAM" id="SSF46955">
    <property type="entry name" value="Putative DNA-binding domain"/>
    <property type="match status" value="1"/>
</dbReference>
<evidence type="ECO:0000313" key="5">
    <source>
        <dbReference type="Proteomes" id="UP000578352"/>
    </source>
</evidence>
<dbReference type="InterPro" id="IPR009061">
    <property type="entry name" value="DNA-bd_dom_put_sf"/>
</dbReference>
<sequence length="237" mass="24934">MRISELVERTGVPLATVKFYLRQGMLPPGEAVSATRAEYGEAHVRRIGLIRALSDVAGLPLGRVKDVLDLIDEPGGEAADQGQDGGGGLPDTGLPDTGLFDALGQAVAALPPYLEDAQPPFPRAEAAIAAIGQVYDERYAAVAQLERALEAVEAGGIPMTEERLHVYAAHLRAMAEYDLSRMPEDGGREAQLGYAVLGTALYDPVVAALRRLAHQDVAARRLGAPPPPAGAETPKGT</sequence>
<organism evidence="4 5">
    <name type="scientific">Leifsonia shinshuensis</name>
    <dbReference type="NCBI Taxonomy" id="150026"/>
    <lineage>
        <taxon>Bacteria</taxon>
        <taxon>Bacillati</taxon>
        <taxon>Actinomycetota</taxon>
        <taxon>Actinomycetes</taxon>
        <taxon>Micrococcales</taxon>
        <taxon>Microbacteriaceae</taxon>
        <taxon>Leifsonia</taxon>
    </lineage>
</organism>
<comment type="caution">
    <text evidence="4">The sequence shown here is derived from an EMBL/GenBank/DDBJ whole genome shotgun (WGS) entry which is preliminary data.</text>
</comment>
<dbReference type="PRINTS" id="PR00040">
    <property type="entry name" value="HTHMERR"/>
</dbReference>
<keyword evidence="1 4" id="KW-0238">DNA-binding</keyword>
<accession>A0A853CZ73</accession>
<dbReference type="Pfam" id="PF13411">
    <property type="entry name" value="MerR_1"/>
    <property type="match status" value="1"/>
</dbReference>
<dbReference type="PROSITE" id="PS50937">
    <property type="entry name" value="HTH_MERR_2"/>
    <property type="match status" value="1"/>
</dbReference>
<evidence type="ECO:0000313" key="4">
    <source>
        <dbReference type="EMBL" id="NYJ25193.1"/>
    </source>
</evidence>
<dbReference type="InterPro" id="IPR000551">
    <property type="entry name" value="MerR-type_HTH_dom"/>
</dbReference>
<dbReference type="PANTHER" id="PTHR30204:SF98">
    <property type="entry name" value="HTH-TYPE TRANSCRIPTIONAL REGULATOR ADHR"/>
    <property type="match status" value="1"/>
</dbReference>
<dbReference type="PANTHER" id="PTHR30204">
    <property type="entry name" value="REDOX-CYCLING DRUG-SENSING TRANSCRIPTIONAL ACTIVATOR SOXR"/>
    <property type="match status" value="1"/>
</dbReference>
<dbReference type="AlphaFoldDB" id="A0A853CZ73"/>
<name>A0A853CZ73_9MICO</name>
<evidence type="ECO:0000256" key="2">
    <source>
        <dbReference type="SAM" id="MobiDB-lite"/>
    </source>
</evidence>
<dbReference type="Proteomes" id="UP000578352">
    <property type="component" value="Unassembled WGS sequence"/>
</dbReference>
<reference evidence="4 5" key="1">
    <citation type="submission" date="2020-07" db="EMBL/GenBank/DDBJ databases">
        <title>Sequencing the genomes of 1000 actinobacteria strains.</title>
        <authorList>
            <person name="Klenk H.-P."/>
        </authorList>
    </citation>
    <scope>NUCLEOTIDE SEQUENCE [LARGE SCALE GENOMIC DNA]</scope>
    <source>
        <strain evidence="4 5">DSM 15165</strain>
    </source>
</reference>